<protein>
    <submittedName>
        <fullName evidence="1">Uncharacterized protein</fullName>
    </submittedName>
</protein>
<keyword evidence="2" id="KW-1185">Reference proteome</keyword>
<dbReference type="AlphaFoldDB" id="A0A8J7FH32"/>
<dbReference type="EMBL" id="JADEWL010000038">
    <property type="protein sequence ID" value="MBE9213656.1"/>
    <property type="molecule type" value="Genomic_DNA"/>
</dbReference>
<name>A0A8J7FH32_9CYAN</name>
<dbReference type="Proteomes" id="UP000620559">
    <property type="component" value="Unassembled WGS sequence"/>
</dbReference>
<reference evidence="1" key="1">
    <citation type="submission" date="2020-10" db="EMBL/GenBank/DDBJ databases">
        <authorList>
            <person name="Castelo-Branco R."/>
            <person name="Eusebio N."/>
            <person name="Adriana R."/>
            <person name="Vieira A."/>
            <person name="Brugerolle De Fraissinette N."/>
            <person name="Rezende De Castro R."/>
            <person name="Schneider M.P."/>
            <person name="Vasconcelos V."/>
            <person name="Leao P.N."/>
        </authorList>
    </citation>
    <scope>NUCLEOTIDE SEQUENCE</scope>
    <source>
        <strain evidence="1">LEGE 06105</strain>
    </source>
</reference>
<dbReference type="RefSeq" id="WP_193920766.1">
    <property type="nucleotide sequence ID" value="NZ_JADEWL010000038.1"/>
</dbReference>
<comment type="caution">
    <text evidence="1">The sequence shown here is derived from an EMBL/GenBank/DDBJ whole genome shotgun (WGS) entry which is preliminary data.</text>
</comment>
<sequence>MTNFDPQGDFKDIEHWELIAERKASNTGMAASIIGGVLAGGAGIAFGVELLGGIAAVWCIKSAWDASKNIGKRLRLVRDCGCNAFLLDEDQFRTYVKQFGEETVIEELSFAKETGVELSPFAESWFRTCNKQLKGYSEQMALTQSVALGVQQPVLSVPNKIASVPEPFVQTQVDVWSSTDDKEIDIVGEMTDRISNIFIVGLGGSGKGMLLANALREVKRKHPDKKIFLVNGKVDPKESGYFEGIVDVEKPLHCESAKPQTVAAWFEAAMFDYDAFAVENNGALLVIDEGTIIGARLKTAKCTTLTDKLIGITSCGGSSGKNVWFVAQTPFVGANGSDTSGISQLTPIVLVTSNNLSVVDSWKRASLFKKFDTEEIAELVDQSECNRAVYFGKTAQWYSLPKLTNYSAFNRDKGEYIGDVKFADIQNQDTVIQSTIAAIELSENAQKVLDWLENKEAGQWFYYRSSLYNKRDNAFAMMLSRLGLLNNESALEDVFLELLEAENIDISDDGLGIKLL</sequence>
<gene>
    <name evidence="1" type="ORF">IQ247_13440</name>
</gene>
<evidence type="ECO:0000313" key="1">
    <source>
        <dbReference type="EMBL" id="MBE9213656.1"/>
    </source>
</evidence>
<organism evidence="1 2">
    <name type="scientific">Plectonema cf. radiosum LEGE 06105</name>
    <dbReference type="NCBI Taxonomy" id="945769"/>
    <lineage>
        <taxon>Bacteria</taxon>
        <taxon>Bacillati</taxon>
        <taxon>Cyanobacteriota</taxon>
        <taxon>Cyanophyceae</taxon>
        <taxon>Oscillatoriophycideae</taxon>
        <taxon>Oscillatoriales</taxon>
        <taxon>Microcoleaceae</taxon>
        <taxon>Plectonema</taxon>
    </lineage>
</organism>
<evidence type="ECO:0000313" key="2">
    <source>
        <dbReference type="Proteomes" id="UP000620559"/>
    </source>
</evidence>
<accession>A0A8J7FH32</accession>
<proteinExistence type="predicted"/>